<name>A0A7K1UCB0_9BACT</name>
<dbReference type="AlphaFoldDB" id="A0A7K1UCB0"/>
<reference evidence="2 3" key="1">
    <citation type="submission" date="2019-12" db="EMBL/GenBank/DDBJ databases">
        <title>Chitinophaga sp. strain ysch24 (GDMCC 1.1355), whole genome shotgun sequence.</title>
        <authorList>
            <person name="Zhang X."/>
        </authorList>
    </citation>
    <scope>NUCLEOTIDE SEQUENCE [LARGE SCALE GENOMIC DNA]</scope>
    <source>
        <strain evidence="3">ysch24</strain>
    </source>
</reference>
<dbReference type="InterPro" id="IPR010699">
    <property type="entry name" value="DUF1275"/>
</dbReference>
<keyword evidence="3" id="KW-1185">Reference proteome</keyword>
<keyword evidence="1" id="KW-0812">Transmembrane</keyword>
<dbReference type="Proteomes" id="UP000461730">
    <property type="component" value="Unassembled WGS sequence"/>
</dbReference>
<feature type="transmembrane region" description="Helical" evidence="1">
    <location>
        <begin position="57"/>
        <end position="75"/>
    </location>
</feature>
<accession>A0A7K1UCB0</accession>
<keyword evidence="1" id="KW-1133">Transmembrane helix</keyword>
<evidence type="ECO:0000313" key="2">
    <source>
        <dbReference type="EMBL" id="MVT12021.1"/>
    </source>
</evidence>
<gene>
    <name evidence="2" type="ORF">GO493_27420</name>
</gene>
<organism evidence="2 3">
    <name type="scientific">Chitinophaga tropicalis</name>
    <dbReference type="NCBI Taxonomy" id="2683588"/>
    <lineage>
        <taxon>Bacteria</taxon>
        <taxon>Pseudomonadati</taxon>
        <taxon>Bacteroidota</taxon>
        <taxon>Chitinophagia</taxon>
        <taxon>Chitinophagales</taxon>
        <taxon>Chitinophagaceae</taxon>
        <taxon>Chitinophaga</taxon>
    </lineage>
</organism>
<dbReference type="RefSeq" id="WP_157309443.1">
    <property type="nucleotide sequence ID" value="NZ_WRXN01000018.1"/>
</dbReference>
<protein>
    <submittedName>
        <fullName evidence="2">DUF1275 domain-containing protein</fullName>
    </submittedName>
</protein>
<feature type="transmembrane region" description="Helical" evidence="1">
    <location>
        <begin position="114"/>
        <end position="133"/>
    </location>
</feature>
<feature type="transmembrane region" description="Helical" evidence="1">
    <location>
        <begin position="87"/>
        <end position="108"/>
    </location>
</feature>
<comment type="caution">
    <text evidence="2">The sequence shown here is derived from an EMBL/GenBank/DDBJ whole genome shotgun (WGS) entry which is preliminary data.</text>
</comment>
<proteinExistence type="predicted"/>
<evidence type="ECO:0000256" key="1">
    <source>
        <dbReference type="SAM" id="Phobius"/>
    </source>
</evidence>
<evidence type="ECO:0000313" key="3">
    <source>
        <dbReference type="Proteomes" id="UP000461730"/>
    </source>
</evidence>
<dbReference type="PANTHER" id="PTHR37314">
    <property type="entry name" value="SLR0142 PROTEIN"/>
    <property type="match status" value="1"/>
</dbReference>
<dbReference type="PANTHER" id="PTHR37314:SF5">
    <property type="entry name" value="SLR0142 PROTEIN"/>
    <property type="match status" value="1"/>
</dbReference>
<dbReference type="Pfam" id="PF06912">
    <property type="entry name" value="DUF1275"/>
    <property type="match status" value="1"/>
</dbReference>
<feature type="transmembrane region" description="Helical" evidence="1">
    <location>
        <begin position="177"/>
        <end position="193"/>
    </location>
</feature>
<sequence>MEMEEVKIWNITLLLAAIAGFCDTVTFVAADSLFSAHVTGNFIVFAYQLINRQELHAWVKLLTFPVFVFSVMAGGRLAASTLNKYHLLLTEGILLCLGGIGVVVFDAMAFNEAWVMHLIAMMVVFAMGVQNAFGKLYSKETYGPTTMMTGNVTQAALDLGAWLKGDKPALTSLKKQAVTISGFLAGCVLGALIGNYIGLSAILLPGIGMVICYLFKS</sequence>
<keyword evidence="1" id="KW-0472">Membrane</keyword>
<dbReference type="EMBL" id="WRXN01000018">
    <property type="protein sequence ID" value="MVT12021.1"/>
    <property type="molecule type" value="Genomic_DNA"/>
</dbReference>